<comment type="caution">
    <text evidence="2">The sequence shown here is derived from an EMBL/GenBank/DDBJ whole genome shotgun (WGS) entry which is preliminary data.</text>
</comment>
<reference evidence="2" key="1">
    <citation type="submission" date="2019-08" db="EMBL/GenBank/DDBJ databases">
        <authorList>
            <person name="Kucharzyk K."/>
            <person name="Murdoch R.W."/>
            <person name="Higgins S."/>
            <person name="Loffler F."/>
        </authorList>
    </citation>
    <scope>NUCLEOTIDE SEQUENCE</scope>
</reference>
<accession>A0A645J7Q2</accession>
<evidence type="ECO:0000313" key="2">
    <source>
        <dbReference type="EMBL" id="MPN59170.1"/>
    </source>
</evidence>
<gene>
    <name evidence="2" type="ORF">SDC9_206890</name>
</gene>
<feature type="transmembrane region" description="Helical" evidence="1">
    <location>
        <begin position="17"/>
        <end position="42"/>
    </location>
</feature>
<dbReference type="EMBL" id="VSSQ01132864">
    <property type="protein sequence ID" value="MPN59170.1"/>
    <property type="molecule type" value="Genomic_DNA"/>
</dbReference>
<organism evidence="2">
    <name type="scientific">bioreactor metagenome</name>
    <dbReference type="NCBI Taxonomy" id="1076179"/>
    <lineage>
        <taxon>unclassified sequences</taxon>
        <taxon>metagenomes</taxon>
        <taxon>ecological metagenomes</taxon>
    </lineage>
</organism>
<dbReference type="AlphaFoldDB" id="A0A645J7Q2"/>
<keyword evidence="1" id="KW-0812">Transmembrane</keyword>
<sequence>MLLIVIILMDYTTYMGFVAPLITPLIVITVLLTIISGATYIYDNIEVIK</sequence>
<evidence type="ECO:0000256" key="1">
    <source>
        <dbReference type="SAM" id="Phobius"/>
    </source>
</evidence>
<name>A0A645J7Q2_9ZZZZ</name>
<protein>
    <submittedName>
        <fullName evidence="2">Uncharacterized protein</fullName>
    </submittedName>
</protein>
<keyword evidence="1" id="KW-1133">Transmembrane helix</keyword>
<keyword evidence="1" id="KW-0472">Membrane</keyword>
<proteinExistence type="predicted"/>